<reference evidence="1" key="1">
    <citation type="submission" date="2016-09" db="EMBL/GenBank/DDBJ databases">
        <authorList>
            <person name="Capua I."/>
            <person name="De Benedictis P."/>
            <person name="Joannis T."/>
            <person name="Lombin L.H."/>
            <person name="Cattoli G."/>
        </authorList>
    </citation>
    <scope>NUCLEOTIDE SEQUENCE</scope>
    <source>
        <strain evidence="1">B9</strain>
    </source>
</reference>
<dbReference type="RefSeq" id="WP_340523878.1">
    <property type="nucleotide sequence ID" value="NZ_FMSH01000153.1"/>
</dbReference>
<accession>A0A1K0IRA3</accession>
<protein>
    <recommendedName>
        <fullName evidence="2">DUF1484 family protein</fullName>
    </recommendedName>
</protein>
<dbReference type="AlphaFoldDB" id="A0A1K0IRA3"/>
<dbReference type="EMBL" id="FMSH01000153">
    <property type="protein sequence ID" value="SCU75422.1"/>
    <property type="molecule type" value="Genomic_DNA"/>
</dbReference>
<name>A0A1K0IRA3_CUPNE</name>
<organism evidence="1">
    <name type="scientific">Cupriavidus necator</name>
    <name type="common">Alcaligenes eutrophus</name>
    <name type="synonym">Ralstonia eutropha</name>
    <dbReference type="NCBI Taxonomy" id="106590"/>
    <lineage>
        <taxon>Bacteria</taxon>
        <taxon>Pseudomonadati</taxon>
        <taxon>Pseudomonadota</taxon>
        <taxon>Betaproteobacteria</taxon>
        <taxon>Burkholderiales</taxon>
        <taxon>Burkholderiaceae</taxon>
        <taxon>Cupriavidus</taxon>
    </lineage>
</organism>
<gene>
    <name evidence="1" type="ORF">CNECB9_2360019</name>
</gene>
<proteinExistence type="predicted"/>
<evidence type="ECO:0008006" key="2">
    <source>
        <dbReference type="Google" id="ProtNLM"/>
    </source>
</evidence>
<sequence>MEEQTASKQQTVLIANPEDCRESLNCISAGLDRVLVLLEVESECSDACFGIRCLVAMIKAKFDRTAGEICPAE</sequence>
<evidence type="ECO:0000313" key="1">
    <source>
        <dbReference type="EMBL" id="SCU75422.1"/>
    </source>
</evidence>